<evidence type="ECO:0000259" key="4">
    <source>
        <dbReference type="Pfam" id="PF00891"/>
    </source>
</evidence>
<evidence type="ECO:0000259" key="5">
    <source>
        <dbReference type="Pfam" id="PF08100"/>
    </source>
</evidence>
<dbReference type="Pfam" id="PF08100">
    <property type="entry name" value="Dimerisation"/>
    <property type="match status" value="1"/>
</dbReference>
<dbReference type="SUPFAM" id="SSF53335">
    <property type="entry name" value="S-adenosyl-L-methionine-dependent methyltransferases"/>
    <property type="match status" value="1"/>
</dbReference>
<dbReference type="GO" id="GO:0032259">
    <property type="term" value="P:methylation"/>
    <property type="evidence" value="ECO:0007669"/>
    <property type="project" value="UniProtKB-KW"/>
</dbReference>
<dbReference type="Pfam" id="PF00891">
    <property type="entry name" value="Methyltransf_2"/>
    <property type="match status" value="1"/>
</dbReference>
<dbReference type="InterPro" id="IPR012967">
    <property type="entry name" value="COMT_dimerisation"/>
</dbReference>
<dbReference type="PANTHER" id="PTHR43712:SF2">
    <property type="entry name" value="O-METHYLTRANSFERASE CICE"/>
    <property type="match status" value="1"/>
</dbReference>
<evidence type="ECO:0008006" key="8">
    <source>
        <dbReference type="Google" id="ProtNLM"/>
    </source>
</evidence>
<evidence type="ECO:0000256" key="3">
    <source>
        <dbReference type="ARBA" id="ARBA00022691"/>
    </source>
</evidence>
<keyword evidence="1" id="KW-0489">Methyltransferase</keyword>
<keyword evidence="7" id="KW-1185">Reference proteome</keyword>
<dbReference type="GeneID" id="66078749"/>
<accession>A0A9P7RW98</accession>
<dbReference type="AlphaFoldDB" id="A0A9P7RW98"/>
<reference evidence="6" key="1">
    <citation type="journal article" date="2021" name="Genome Biol. Evol.">
        <title>The assembled and annotated genome of the fairy-ring fungus Marasmius oreades.</title>
        <authorList>
            <person name="Hiltunen M."/>
            <person name="Ament-Velasquez S.L."/>
            <person name="Johannesson H."/>
        </authorList>
    </citation>
    <scope>NUCLEOTIDE SEQUENCE</scope>
    <source>
        <strain evidence="6">03SP1</strain>
    </source>
</reference>
<organism evidence="6 7">
    <name type="scientific">Marasmius oreades</name>
    <name type="common">fairy-ring Marasmius</name>
    <dbReference type="NCBI Taxonomy" id="181124"/>
    <lineage>
        <taxon>Eukaryota</taxon>
        <taxon>Fungi</taxon>
        <taxon>Dikarya</taxon>
        <taxon>Basidiomycota</taxon>
        <taxon>Agaricomycotina</taxon>
        <taxon>Agaricomycetes</taxon>
        <taxon>Agaricomycetidae</taxon>
        <taxon>Agaricales</taxon>
        <taxon>Marasmiineae</taxon>
        <taxon>Marasmiaceae</taxon>
        <taxon>Marasmius</taxon>
    </lineage>
</organism>
<proteinExistence type="predicted"/>
<dbReference type="RefSeq" id="XP_043007035.1">
    <property type="nucleotide sequence ID" value="XM_043154580.1"/>
</dbReference>
<keyword evidence="3" id="KW-0949">S-adenosyl-L-methionine</keyword>
<keyword evidence="2" id="KW-0808">Transferase</keyword>
<feature type="domain" description="O-methyltransferase dimerisation" evidence="5">
    <location>
        <begin position="83"/>
        <end position="158"/>
    </location>
</feature>
<dbReference type="InterPro" id="IPR029063">
    <property type="entry name" value="SAM-dependent_MTases_sf"/>
</dbReference>
<dbReference type="Proteomes" id="UP001049176">
    <property type="component" value="Chromosome 6"/>
</dbReference>
<evidence type="ECO:0000256" key="2">
    <source>
        <dbReference type="ARBA" id="ARBA00022679"/>
    </source>
</evidence>
<dbReference type="GO" id="GO:0008171">
    <property type="term" value="F:O-methyltransferase activity"/>
    <property type="evidence" value="ECO:0007669"/>
    <property type="project" value="InterPro"/>
</dbReference>
<evidence type="ECO:0000256" key="1">
    <source>
        <dbReference type="ARBA" id="ARBA00022603"/>
    </source>
</evidence>
<dbReference type="SUPFAM" id="SSF46785">
    <property type="entry name" value="Winged helix' DNA-binding domain"/>
    <property type="match status" value="1"/>
</dbReference>
<protein>
    <recommendedName>
        <fullName evidence="8">O-methyltransferase</fullName>
    </recommendedName>
</protein>
<evidence type="ECO:0000313" key="6">
    <source>
        <dbReference type="EMBL" id="KAG7090565.1"/>
    </source>
</evidence>
<dbReference type="InterPro" id="IPR036388">
    <property type="entry name" value="WH-like_DNA-bd_sf"/>
</dbReference>
<dbReference type="InterPro" id="IPR016461">
    <property type="entry name" value="COMT-like"/>
</dbReference>
<dbReference type="Gene3D" id="3.40.50.150">
    <property type="entry name" value="Vaccinia Virus protein VP39"/>
    <property type="match status" value="1"/>
</dbReference>
<dbReference type="GO" id="GO:0046983">
    <property type="term" value="F:protein dimerization activity"/>
    <property type="evidence" value="ECO:0007669"/>
    <property type="project" value="InterPro"/>
</dbReference>
<dbReference type="Gene3D" id="1.10.10.10">
    <property type="entry name" value="Winged helix-like DNA-binding domain superfamily/Winged helix DNA-binding domain"/>
    <property type="match status" value="1"/>
</dbReference>
<dbReference type="KEGG" id="more:E1B28_009673"/>
<dbReference type="PROSITE" id="PS51683">
    <property type="entry name" value="SAM_OMT_II"/>
    <property type="match status" value="1"/>
</dbReference>
<gene>
    <name evidence="6" type="ORF">E1B28_009673</name>
</gene>
<dbReference type="OrthoDB" id="2410195at2759"/>
<feature type="domain" description="O-methyltransferase C-terminal" evidence="4">
    <location>
        <begin position="219"/>
        <end position="397"/>
    </location>
</feature>
<evidence type="ECO:0000313" key="7">
    <source>
        <dbReference type="Proteomes" id="UP001049176"/>
    </source>
</evidence>
<dbReference type="PANTHER" id="PTHR43712">
    <property type="entry name" value="PUTATIVE (AFU_ORTHOLOGUE AFUA_4G14580)-RELATED"/>
    <property type="match status" value="1"/>
</dbReference>
<comment type="caution">
    <text evidence="6">The sequence shown here is derived from an EMBL/GenBank/DDBJ whole genome shotgun (WGS) entry which is preliminary data.</text>
</comment>
<name>A0A9P7RW98_9AGAR</name>
<dbReference type="InterPro" id="IPR001077">
    <property type="entry name" value="COMT_C"/>
</dbReference>
<sequence length="474" mass="51969">MSSHNFSQLRTILGILNKNVDILEESCKANGTQIPDLSEPFHPDSEAFRRHKDAAEAANTIAAAAQHIAAILTAPSVSLYHSVGGVLQSAAVRVCLEASVTEILREAGPQGLHVDTIAKKANLDSQKLSRLLRLLATNHFYREVTPEVFANTRISSMLDTGKPSEMVLADPEHKHDNTTGVPALVAMNLDESFKAAAYIWEALSEPAKANTDGSLTSPSPFTRTFGSGVTLYQYYERPNQTFRASRFSIAMKGITAFRPPDNDVKAYNWASLPAGSRVVDVGGGIGNVTYSIASKFEGLKFVVQDRPATIEDAKAWWADQMPEAVSSGRVALEVHDFLTPQPQHLQHNVAVFMIKQVLHNWSDEDAVKILKYLRQAATPETVLLAMEYILPYACRDPGDAIGAIPGAVPREAPEPLLANYGLAGEMEYLSDINMLVLFDAQARTAPQYERLFRSAGWKLRFVNREVQALEAVPL</sequence>
<dbReference type="EMBL" id="CM032186">
    <property type="protein sequence ID" value="KAG7090565.1"/>
    <property type="molecule type" value="Genomic_DNA"/>
</dbReference>
<dbReference type="InterPro" id="IPR036390">
    <property type="entry name" value="WH_DNA-bd_sf"/>
</dbReference>